<dbReference type="AlphaFoldDB" id="A0ABD0UM22"/>
<keyword evidence="8" id="KW-1185">Reference proteome</keyword>
<dbReference type="GO" id="GO:0008270">
    <property type="term" value="F:zinc ion binding"/>
    <property type="evidence" value="ECO:0007669"/>
    <property type="project" value="UniProtKB-KW"/>
</dbReference>
<organism evidence="7 8">
    <name type="scientific">Dendrobium thyrsiflorum</name>
    <name type="common">Pinecone-like raceme dendrobium</name>
    <name type="synonym">Orchid</name>
    <dbReference type="NCBI Taxonomy" id="117978"/>
    <lineage>
        <taxon>Eukaryota</taxon>
        <taxon>Viridiplantae</taxon>
        <taxon>Streptophyta</taxon>
        <taxon>Embryophyta</taxon>
        <taxon>Tracheophyta</taxon>
        <taxon>Spermatophyta</taxon>
        <taxon>Magnoliopsida</taxon>
        <taxon>Liliopsida</taxon>
        <taxon>Asparagales</taxon>
        <taxon>Orchidaceae</taxon>
        <taxon>Epidendroideae</taxon>
        <taxon>Malaxideae</taxon>
        <taxon>Dendrobiinae</taxon>
        <taxon>Dendrobium</taxon>
    </lineage>
</organism>
<keyword evidence="5" id="KW-0472">Membrane</keyword>
<dbReference type="InterPro" id="IPR010666">
    <property type="entry name" value="Znf_GRF"/>
</dbReference>
<keyword evidence="5" id="KW-0812">Transmembrane</keyword>
<name>A0ABD0UM22_DENTH</name>
<evidence type="ECO:0000313" key="8">
    <source>
        <dbReference type="Proteomes" id="UP001552299"/>
    </source>
</evidence>
<keyword evidence="2 4" id="KW-0863">Zinc-finger</keyword>
<proteinExistence type="predicted"/>
<accession>A0ABD0UM22</accession>
<keyword evidence="5" id="KW-1133">Transmembrane helix</keyword>
<sequence>MSLGPSNSDIIKALKFSINCPQSRESTLAVHSKHPSLLFDCISDMSSSRSNQSPRSQDNPIYCRCNLQGKIYTFYKTNNRGRKFYRCPRSRSEDDCRYFQSLDEENDDAEDMNRLRSANASEVNSKHSISITFELLQIELLLVILIVLVAIGVNSSSKACQK</sequence>
<keyword evidence="1" id="KW-0479">Metal-binding</keyword>
<evidence type="ECO:0000259" key="6">
    <source>
        <dbReference type="PROSITE" id="PS51999"/>
    </source>
</evidence>
<keyword evidence="3" id="KW-0862">Zinc</keyword>
<feature type="transmembrane region" description="Helical" evidence="5">
    <location>
        <begin position="135"/>
        <end position="153"/>
    </location>
</feature>
<comment type="caution">
    <text evidence="7">The sequence shown here is derived from an EMBL/GenBank/DDBJ whole genome shotgun (WGS) entry which is preliminary data.</text>
</comment>
<evidence type="ECO:0000256" key="3">
    <source>
        <dbReference type="ARBA" id="ARBA00022833"/>
    </source>
</evidence>
<protein>
    <recommendedName>
        <fullName evidence="6">GRF-type domain-containing protein</fullName>
    </recommendedName>
</protein>
<evidence type="ECO:0000313" key="7">
    <source>
        <dbReference type="EMBL" id="KAL0913565.1"/>
    </source>
</evidence>
<gene>
    <name evidence="7" type="ORF">M5K25_017032</name>
</gene>
<dbReference type="PROSITE" id="PS51999">
    <property type="entry name" value="ZF_GRF"/>
    <property type="match status" value="1"/>
</dbReference>
<evidence type="ECO:0000256" key="2">
    <source>
        <dbReference type="ARBA" id="ARBA00022771"/>
    </source>
</evidence>
<evidence type="ECO:0000256" key="4">
    <source>
        <dbReference type="PROSITE-ProRule" id="PRU01343"/>
    </source>
</evidence>
<dbReference type="Proteomes" id="UP001552299">
    <property type="component" value="Unassembled WGS sequence"/>
</dbReference>
<feature type="domain" description="GRF-type" evidence="6">
    <location>
        <begin position="63"/>
        <end position="105"/>
    </location>
</feature>
<evidence type="ECO:0000256" key="1">
    <source>
        <dbReference type="ARBA" id="ARBA00022723"/>
    </source>
</evidence>
<dbReference type="Pfam" id="PF06839">
    <property type="entry name" value="Zn_ribbon_GRF"/>
    <property type="match status" value="1"/>
</dbReference>
<dbReference type="EMBL" id="JANQDX010000013">
    <property type="protein sequence ID" value="KAL0913565.1"/>
    <property type="molecule type" value="Genomic_DNA"/>
</dbReference>
<reference evidence="7 8" key="1">
    <citation type="journal article" date="2024" name="Plant Biotechnol. J.">
        <title>Dendrobium thyrsiflorum genome and its molecular insights into genes involved in important horticultural traits.</title>
        <authorList>
            <person name="Chen B."/>
            <person name="Wang J.Y."/>
            <person name="Zheng P.J."/>
            <person name="Li K.L."/>
            <person name="Liang Y.M."/>
            <person name="Chen X.F."/>
            <person name="Zhang C."/>
            <person name="Zhao X."/>
            <person name="He X."/>
            <person name="Zhang G.Q."/>
            <person name="Liu Z.J."/>
            <person name="Xu Q."/>
        </authorList>
    </citation>
    <scope>NUCLEOTIDE SEQUENCE [LARGE SCALE GENOMIC DNA]</scope>
    <source>
        <strain evidence="7">GZMU011</strain>
    </source>
</reference>
<evidence type="ECO:0000256" key="5">
    <source>
        <dbReference type="SAM" id="Phobius"/>
    </source>
</evidence>